<dbReference type="PANTHER" id="PTHR43429:SF3">
    <property type="entry name" value="NITRITE REDUCTASE [NAD(P)H]"/>
    <property type="match status" value="1"/>
</dbReference>
<dbReference type="Gene3D" id="3.30.390.30">
    <property type="match status" value="1"/>
</dbReference>
<dbReference type="PANTHER" id="PTHR43429">
    <property type="entry name" value="PYRIDINE NUCLEOTIDE-DISULFIDE OXIDOREDUCTASE DOMAIN-CONTAINING"/>
    <property type="match status" value="1"/>
</dbReference>
<dbReference type="AlphaFoldDB" id="A0A4R1Q0N4"/>
<dbReference type="InterPro" id="IPR041575">
    <property type="entry name" value="Rubredoxin_C"/>
</dbReference>
<dbReference type="InterPro" id="IPR036188">
    <property type="entry name" value="FAD/NAD-bd_sf"/>
</dbReference>
<dbReference type="InterPro" id="IPR023753">
    <property type="entry name" value="FAD/NAD-binding_dom"/>
</dbReference>
<comment type="cofactor">
    <cofactor evidence="1">
        <name>FAD</name>
        <dbReference type="ChEBI" id="CHEBI:57692"/>
    </cofactor>
</comment>
<dbReference type="InterPro" id="IPR016156">
    <property type="entry name" value="FAD/NAD-linked_Rdtase_dimer_sf"/>
</dbReference>
<evidence type="ECO:0000256" key="2">
    <source>
        <dbReference type="ARBA" id="ARBA00022630"/>
    </source>
</evidence>
<dbReference type="Pfam" id="PF18267">
    <property type="entry name" value="Rubredoxin_C"/>
    <property type="match status" value="1"/>
</dbReference>
<dbReference type="EMBL" id="SLUI01000005">
    <property type="protein sequence ID" value="TCL37696.1"/>
    <property type="molecule type" value="Genomic_DNA"/>
</dbReference>
<dbReference type="OrthoDB" id="9807946at2"/>
<comment type="caution">
    <text evidence="6">The sequence shown here is derived from an EMBL/GenBank/DDBJ whole genome shotgun (WGS) entry which is preliminary data.</text>
</comment>
<evidence type="ECO:0000256" key="1">
    <source>
        <dbReference type="ARBA" id="ARBA00001974"/>
    </source>
</evidence>
<dbReference type="PRINTS" id="PR00411">
    <property type="entry name" value="PNDRDTASEI"/>
</dbReference>
<dbReference type="InterPro" id="IPR050260">
    <property type="entry name" value="FAD-bd_OxRdtase"/>
</dbReference>
<evidence type="ECO:0000313" key="7">
    <source>
        <dbReference type="Proteomes" id="UP000295063"/>
    </source>
</evidence>
<dbReference type="Proteomes" id="UP000295063">
    <property type="component" value="Unassembled WGS sequence"/>
</dbReference>
<keyword evidence="7" id="KW-1185">Reference proteome</keyword>
<protein>
    <submittedName>
        <fullName evidence="6">Pyridine nucleotide-disulfide oxidoreductase</fullName>
    </submittedName>
</protein>
<evidence type="ECO:0000259" key="4">
    <source>
        <dbReference type="Pfam" id="PF07992"/>
    </source>
</evidence>
<proteinExistence type="predicted"/>
<dbReference type="GO" id="GO:0016491">
    <property type="term" value="F:oxidoreductase activity"/>
    <property type="evidence" value="ECO:0007669"/>
    <property type="project" value="InterPro"/>
</dbReference>
<feature type="domain" description="FAD/NAD(P)-binding" evidence="4">
    <location>
        <begin position="10"/>
        <end position="304"/>
    </location>
</feature>
<dbReference type="PRINTS" id="PR00368">
    <property type="entry name" value="FADPNR"/>
</dbReference>
<feature type="domain" description="NADH-rubredoxin oxidoreductase C-terminal" evidence="5">
    <location>
        <begin position="328"/>
        <end position="379"/>
    </location>
</feature>
<dbReference type="SUPFAM" id="SSF51905">
    <property type="entry name" value="FAD/NAD(P)-binding domain"/>
    <property type="match status" value="1"/>
</dbReference>
<dbReference type="RefSeq" id="WP_132078643.1">
    <property type="nucleotide sequence ID" value="NZ_SLUI01000005.1"/>
</dbReference>
<dbReference type="Gene3D" id="3.50.50.60">
    <property type="entry name" value="FAD/NAD(P)-binding domain"/>
    <property type="match status" value="2"/>
</dbReference>
<evidence type="ECO:0000256" key="3">
    <source>
        <dbReference type="ARBA" id="ARBA00022827"/>
    </source>
</evidence>
<name>A0A4R1Q0N4_9FIRM</name>
<evidence type="ECO:0000259" key="5">
    <source>
        <dbReference type="Pfam" id="PF18267"/>
    </source>
</evidence>
<keyword evidence="2" id="KW-0285">Flavoprotein</keyword>
<reference evidence="6 7" key="1">
    <citation type="submission" date="2019-03" db="EMBL/GenBank/DDBJ databases">
        <title>Genomic Encyclopedia of Type Strains, Phase IV (KMG-IV): sequencing the most valuable type-strain genomes for metagenomic binning, comparative biology and taxonomic classification.</title>
        <authorList>
            <person name="Goeker M."/>
        </authorList>
    </citation>
    <scope>NUCLEOTIDE SEQUENCE [LARGE SCALE GENOMIC DNA]</scope>
    <source>
        <strain evidence="6 7">DSM 15969</strain>
    </source>
</reference>
<dbReference type="Pfam" id="PF07992">
    <property type="entry name" value="Pyr_redox_2"/>
    <property type="match status" value="1"/>
</dbReference>
<gene>
    <name evidence="6" type="ORF">EV210_105130</name>
</gene>
<keyword evidence="3" id="KW-0274">FAD</keyword>
<accession>A0A4R1Q0N4</accession>
<evidence type="ECO:0000313" key="6">
    <source>
        <dbReference type="EMBL" id="TCL37696.1"/>
    </source>
</evidence>
<sequence length="406" mass="43084">MKTGKARPVYVIIGQGAAGAAAANELKRLENEAAVTIVSNEQEGFYSRIDLPDLISGKREAQDALLQTPAQFRDKGIHCLAGEQVIRISPDDHSVELTAGRRLYYDKLLLATGARPVLPQLPGMEAAGVFSLWTMEQAKAILLAAAGAKAAVVIGAGLIGIKTALALHQRGLRVTILEQMDRVLPQQLDEAGAEILATAIRAGGVELLTNTRMETVETSGGRVTGVHAGTQLIVCDMVICAIGVRPDTELARTAGLALGAGIVTDQFLQTSEADIYAAGDAAEVLDVFGQQTMSAGWPAAVEQGIIAARNMAGVQAQYPGYLTQNSVEIAGIPLVSAGTIPARDGEEILSWQNGNTYRKLVLTNNRLQGFLLLGDIREAGVLAWVLARQRPIVPENSLHYAKLLEL</sequence>
<organism evidence="6 7">
    <name type="scientific">Anaerospora hongkongensis</name>
    <dbReference type="NCBI Taxonomy" id="244830"/>
    <lineage>
        <taxon>Bacteria</taxon>
        <taxon>Bacillati</taxon>
        <taxon>Bacillota</taxon>
        <taxon>Negativicutes</taxon>
        <taxon>Selenomonadales</taxon>
        <taxon>Sporomusaceae</taxon>
        <taxon>Anaerospora</taxon>
    </lineage>
</organism>